<gene>
    <name evidence="3" type="ORF">CEUSTIGMA_g7752.t1</name>
</gene>
<feature type="transmembrane region" description="Helical" evidence="2">
    <location>
        <begin position="290"/>
        <end position="308"/>
    </location>
</feature>
<proteinExistence type="predicted"/>
<dbReference type="Proteomes" id="UP000232323">
    <property type="component" value="Unassembled WGS sequence"/>
</dbReference>
<organism evidence="3 4">
    <name type="scientific">Chlamydomonas eustigma</name>
    <dbReference type="NCBI Taxonomy" id="1157962"/>
    <lineage>
        <taxon>Eukaryota</taxon>
        <taxon>Viridiplantae</taxon>
        <taxon>Chlorophyta</taxon>
        <taxon>core chlorophytes</taxon>
        <taxon>Chlorophyceae</taxon>
        <taxon>CS clade</taxon>
        <taxon>Chlamydomonadales</taxon>
        <taxon>Chlamydomonadaceae</taxon>
        <taxon>Chlamydomonas</taxon>
    </lineage>
</organism>
<dbReference type="AlphaFoldDB" id="A0A250XB71"/>
<protein>
    <submittedName>
        <fullName evidence="3">Uncharacterized protein</fullName>
    </submittedName>
</protein>
<name>A0A250XB71_9CHLO</name>
<keyword evidence="1" id="KW-0175">Coiled coil</keyword>
<dbReference type="EMBL" id="BEGY01000051">
    <property type="protein sequence ID" value="GAX80314.1"/>
    <property type="molecule type" value="Genomic_DNA"/>
</dbReference>
<sequence>MAHTDDVETVERWKDETDTVEAQFCGEYSDATIDIVRDFPKPEWIDEPSSLDPLEDLEEYAEHGLRLPPSTYDKVQQAADEEAEEIRAIKNVHLDAEEEAIIKYRKALVEGTSLDDVKLLKLRAYFNAKKELKASQQQQEVELRHKILEDYAVPQDKVPPELIAMTPEQLADRYKLVQHQKKLQQEGSPSTAGHWEEYSEESEWAADWASTSYLQSDAFKQQLYMAYAPRQVPPEVAHQDETASEFGDVMLFGDPKNVKELKLYREYTPEYLEAQRTSLKLRAQQQQRALAFWLPLTAVLGASVLRGVRRLLLRKKGGPPVKKTEKYAAT</sequence>
<reference evidence="3 4" key="1">
    <citation type="submission" date="2017-08" db="EMBL/GenBank/DDBJ databases">
        <title>Acidophilic green algal genome provides insights into adaptation to an acidic environment.</title>
        <authorList>
            <person name="Hirooka S."/>
            <person name="Hirose Y."/>
            <person name="Kanesaki Y."/>
            <person name="Higuchi S."/>
            <person name="Fujiwara T."/>
            <person name="Onuma R."/>
            <person name="Era A."/>
            <person name="Ohbayashi R."/>
            <person name="Uzuka A."/>
            <person name="Nozaki H."/>
            <person name="Yoshikawa H."/>
            <person name="Miyagishima S.Y."/>
        </authorList>
    </citation>
    <scope>NUCLEOTIDE SEQUENCE [LARGE SCALE GENOMIC DNA]</scope>
    <source>
        <strain evidence="3 4">NIES-2499</strain>
    </source>
</reference>
<keyword evidence="2" id="KW-1133">Transmembrane helix</keyword>
<keyword evidence="2" id="KW-0472">Membrane</keyword>
<accession>A0A250XB71</accession>
<keyword evidence="2" id="KW-0812">Transmembrane</keyword>
<feature type="coiled-coil region" evidence="1">
    <location>
        <begin position="72"/>
        <end position="99"/>
    </location>
</feature>
<comment type="caution">
    <text evidence="3">The sequence shown here is derived from an EMBL/GenBank/DDBJ whole genome shotgun (WGS) entry which is preliminary data.</text>
</comment>
<evidence type="ECO:0000256" key="1">
    <source>
        <dbReference type="SAM" id="Coils"/>
    </source>
</evidence>
<dbReference type="OrthoDB" id="550981at2759"/>
<evidence type="ECO:0000256" key="2">
    <source>
        <dbReference type="SAM" id="Phobius"/>
    </source>
</evidence>
<evidence type="ECO:0000313" key="4">
    <source>
        <dbReference type="Proteomes" id="UP000232323"/>
    </source>
</evidence>
<evidence type="ECO:0000313" key="3">
    <source>
        <dbReference type="EMBL" id="GAX80314.1"/>
    </source>
</evidence>
<keyword evidence="4" id="KW-1185">Reference proteome</keyword>